<sequence length="55" mass="6594">MNISQYFNIIKCMLLKNIQEKEERRGTFVKIKEICYTTGFLGSNIPYKCLWIFLL</sequence>
<dbReference type="EMBL" id="LK932410">
    <property type="protein sequence ID" value="CDS89086.1"/>
    <property type="molecule type" value="Genomic_DNA"/>
</dbReference>
<reference evidence="1" key="1">
    <citation type="submission" date="2014-07" db="EMBL/GenBank/DDBJ databases">
        <authorList>
            <person name="Monot Marc"/>
        </authorList>
    </citation>
    <scope>NUCLEOTIDE SEQUENCE</scope>
    <source>
        <strain evidence="1">7032994</strain>
    </source>
</reference>
<dbReference type="AlphaFoldDB" id="A0A069AKU6"/>
<organism evidence="1">
    <name type="scientific">Clostridioides difficile</name>
    <name type="common">Peptoclostridium difficile</name>
    <dbReference type="NCBI Taxonomy" id="1496"/>
    <lineage>
        <taxon>Bacteria</taxon>
        <taxon>Bacillati</taxon>
        <taxon>Bacillota</taxon>
        <taxon>Clostridia</taxon>
        <taxon>Peptostreptococcales</taxon>
        <taxon>Peptostreptococcaceae</taxon>
        <taxon>Clostridioides</taxon>
    </lineage>
</organism>
<evidence type="ECO:0000313" key="1">
    <source>
        <dbReference type="EMBL" id="CDS89086.1"/>
    </source>
</evidence>
<gene>
    <name evidence="1" type="ORF">BN1097_700049</name>
</gene>
<protein>
    <submittedName>
        <fullName evidence="1">Uncharacterized protein</fullName>
    </submittedName>
</protein>
<accession>A0A069AKU6</accession>
<proteinExistence type="predicted"/>
<name>A0A069AKU6_CLODI</name>